<sequence length="40" mass="4433">MIGRANIEGSNGDVTMNAWPLQDSYPCENFTDTSCLKPQK</sequence>
<evidence type="ECO:0000313" key="2">
    <source>
        <dbReference type="Proteomes" id="UP000054190"/>
    </source>
</evidence>
<evidence type="ECO:0000313" key="1">
    <source>
        <dbReference type="EMBL" id="KFV44691.1"/>
    </source>
</evidence>
<dbReference type="Proteomes" id="UP000054190">
    <property type="component" value="Unassembled WGS sequence"/>
</dbReference>
<dbReference type="AlphaFoldDB" id="A0A093EN07"/>
<dbReference type="EMBL" id="KK373392">
    <property type="protein sequence ID" value="KFV44691.1"/>
    <property type="molecule type" value="Genomic_DNA"/>
</dbReference>
<gene>
    <name evidence="1" type="ORF">N341_08060</name>
</gene>
<proteinExistence type="predicted"/>
<keyword evidence="2" id="KW-1185">Reference proteome</keyword>
<feature type="non-terminal residue" evidence="1">
    <location>
        <position position="40"/>
    </location>
</feature>
<name>A0A093EN07_TYTAL</name>
<organism evidence="1 2">
    <name type="scientific">Tyto alba</name>
    <name type="common">Barn owl</name>
    <dbReference type="NCBI Taxonomy" id="56313"/>
    <lineage>
        <taxon>Eukaryota</taxon>
        <taxon>Metazoa</taxon>
        <taxon>Chordata</taxon>
        <taxon>Craniata</taxon>
        <taxon>Vertebrata</taxon>
        <taxon>Euteleostomi</taxon>
        <taxon>Archelosauria</taxon>
        <taxon>Archosauria</taxon>
        <taxon>Dinosauria</taxon>
        <taxon>Saurischia</taxon>
        <taxon>Theropoda</taxon>
        <taxon>Coelurosauria</taxon>
        <taxon>Aves</taxon>
        <taxon>Neognathae</taxon>
        <taxon>Neoaves</taxon>
        <taxon>Telluraves</taxon>
        <taxon>Strigiformes</taxon>
        <taxon>Tytonidae</taxon>
        <taxon>Tyto</taxon>
    </lineage>
</organism>
<accession>A0A093EN07</accession>
<reference evidence="1 2" key="1">
    <citation type="submission" date="2014-04" db="EMBL/GenBank/DDBJ databases">
        <title>Genome evolution of avian class.</title>
        <authorList>
            <person name="Zhang G."/>
            <person name="Li C."/>
        </authorList>
    </citation>
    <scope>NUCLEOTIDE SEQUENCE [LARGE SCALE GENOMIC DNA]</scope>
    <source>
        <strain evidence="1">BGI_N341</strain>
    </source>
</reference>
<protein>
    <submittedName>
        <fullName evidence="1">Uncharacterized protein</fullName>
    </submittedName>
</protein>